<keyword evidence="7" id="KW-1185">Reference proteome</keyword>
<dbReference type="Proteomes" id="UP001488838">
    <property type="component" value="Unassembled WGS sequence"/>
</dbReference>
<dbReference type="InterPro" id="IPR013106">
    <property type="entry name" value="Ig_V-set"/>
</dbReference>
<name>A0AAW0HYU1_MYOGA</name>
<protein>
    <recommendedName>
        <fullName evidence="5">Ig-like domain-containing protein</fullName>
    </recommendedName>
</protein>
<evidence type="ECO:0000256" key="3">
    <source>
        <dbReference type="ARBA" id="ARBA00023180"/>
    </source>
</evidence>
<keyword evidence="1" id="KW-0732">Signal</keyword>
<dbReference type="FunFam" id="2.60.40.10:FF:000295">
    <property type="entry name" value="Tyrosine-protein phosphatase non-receptor type substrate 1"/>
    <property type="match status" value="1"/>
</dbReference>
<evidence type="ECO:0000259" key="5">
    <source>
        <dbReference type="PROSITE" id="PS50835"/>
    </source>
</evidence>
<evidence type="ECO:0000256" key="1">
    <source>
        <dbReference type="ARBA" id="ARBA00022729"/>
    </source>
</evidence>
<feature type="domain" description="Ig-like" evidence="5">
    <location>
        <begin position="1"/>
        <end position="84"/>
    </location>
</feature>
<organism evidence="6 7">
    <name type="scientific">Myodes glareolus</name>
    <name type="common">Bank vole</name>
    <name type="synonym">Clethrionomys glareolus</name>
    <dbReference type="NCBI Taxonomy" id="447135"/>
    <lineage>
        <taxon>Eukaryota</taxon>
        <taxon>Metazoa</taxon>
        <taxon>Chordata</taxon>
        <taxon>Craniata</taxon>
        <taxon>Vertebrata</taxon>
        <taxon>Euteleostomi</taxon>
        <taxon>Mammalia</taxon>
        <taxon>Eutheria</taxon>
        <taxon>Euarchontoglires</taxon>
        <taxon>Glires</taxon>
        <taxon>Rodentia</taxon>
        <taxon>Myomorpha</taxon>
        <taxon>Muroidea</taxon>
        <taxon>Cricetidae</taxon>
        <taxon>Arvicolinae</taxon>
        <taxon>Myodes</taxon>
    </lineage>
</organism>
<dbReference type="InterPro" id="IPR013783">
    <property type="entry name" value="Ig-like_fold"/>
</dbReference>
<dbReference type="InterPro" id="IPR036179">
    <property type="entry name" value="Ig-like_dom_sf"/>
</dbReference>
<dbReference type="PANTHER" id="PTHR19971">
    <property type="entry name" value="SIGNAL-REGULATORY PROTEIN BETA"/>
    <property type="match status" value="1"/>
</dbReference>
<dbReference type="SUPFAM" id="SSF48726">
    <property type="entry name" value="Immunoglobulin"/>
    <property type="match status" value="1"/>
</dbReference>
<dbReference type="AlphaFoldDB" id="A0AAW0HYU1"/>
<dbReference type="Gene3D" id="2.60.40.10">
    <property type="entry name" value="Immunoglobulins"/>
    <property type="match status" value="1"/>
</dbReference>
<comment type="caution">
    <text evidence="6">The sequence shown here is derived from an EMBL/GenBank/DDBJ whole genome shotgun (WGS) entry which is preliminary data.</text>
</comment>
<evidence type="ECO:0000256" key="2">
    <source>
        <dbReference type="ARBA" id="ARBA00023157"/>
    </source>
</evidence>
<accession>A0AAW0HYU1</accession>
<proteinExistence type="predicted"/>
<dbReference type="Pfam" id="PF07686">
    <property type="entry name" value="V-set"/>
    <property type="match status" value="1"/>
</dbReference>
<reference evidence="6 7" key="1">
    <citation type="journal article" date="2023" name="bioRxiv">
        <title>Conserved and derived expression patterns and positive selection on dental genes reveal complex evolutionary context of ever-growing rodent molars.</title>
        <authorList>
            <person name="Calamari Z.T."/>
            <person name="Song A."/>
            <person name="Cohen E."/>
            <person name="Akter M."/>
            <person name="Roy R.D."/>
            <person name="Hallikas O."/>
            <person name="Christensen M.M."/>
            <person name="Li P."/>
            <person name="Marangoni P."/>
            <person name="Jernvall J."/>
            <person name="Klein O.D."/>
        </authorList>
    </citation>
    <scope>NUCLEOTIDE SEQUENCE [LARGE SCALE GENOMIC DNA]</scope>
    <source>
        <strain evidence="6">V071</strain>
    </source>
</reference>
<evidence type="ECO:0000313" key="6">
    <source>
        <dbReference type="EMBL" id="KAK7807258.1"/>
    </source>
</evidence>
<keyword evidence="2" id="KW-1015">Disulfide bond</keyword>
<evidence type="ECO:0000313" key="7">
    <source>
        <dbReference type="Proteomes" id="UP001488838"/>
    </source>
</evidence>
<evidence type="ECO:0000256" key="4">
    <source>
        <dbReference type="ARBA" id="ARBA00023319"/>
    </source>
</evidence>
<dbReference type="PROSITE" id="PS50835">
    <property type="entry name" value="IG_LIKE"/>
    <property type="match status" value="1"/>
</dbReference>
<dbReference type="EMBL" id="JBBHLL010000278">
    <property type="protein sequence ID" value="KAK7807258.1"/>
    <property type="molecule type" value="Genomic_DNA"/>
</dbReference>
<gene>
    <name evidence="6" type="ORF">U0070_003258</name>
</gene>
<dbReference type="InterPro" id="IPR051755">
    <property type="entry name" value="Ig-like_CS_Receptor"/>
</dbReference>
<sequence>MQVIQSEKSVSVSAGESVTLNCPVTALYPMGPIIWFKGVGHNRKLIYPFTEETFPRVTNVTDTSKRKIFSIRISHVTPADAGTYYWVKIQRGNLDKEFRSGGGTE</sequence>
<keyword evidence="3" id="KW-0325">Glycoprotein</keyword>
<dbReference type="InterPro" id="IPR007110">
    <property type="entry name" value="Ig-like_dom"/>
</dbReference>
<keyword evidence="4" id="KW-0393">Immunoglobulin domain</keyword>